<reference evidence="4" key="2">
    <citation type="submission" date="2020-12" db="UniProtKB">
        <authorList>
            <consortium name="WormBaseParasite"/>
        </authorList>
    </citation>
    <scope>IDENTIFICATION</scope>
</reference>
<dbReference type="RefSeq" id="XP_024510121.1">
    <property type="nucleotide sequence ID" value="XM_024644576.1"/>
</dbReference>
<dbReference type="AlphaFoldDB" id="A0A090LM53"/>
<keyword evidence="3" id="KW-1185">Reference proteome</keyword>
<sequence>MISKTNLITIAIVSIFLASTVFTLQCDNIYDYNINGFKTKKSESLLNGCDGCGYLWSNVTDKYLFNGYVSSCLVLPKTIASKYAPEINMTAIQTNCAAAETMGTSYCYDVFYENIDLNSGNATIWLTTFCCCYSDDCTRSFFDPSIPFNGSNIERHKSGRTIIDKVVIRKTNENDFS</sequence>
<proteinExistence type="predicted"/>
<dbReference type="CTD" id="36383305"/>
<gene>
    <name evidence="2 4 5" type="ORF">SRAE_X000025500</name>
</gene>
<organism evidence="2">
    <name type="scientific">Strongyloides ratti</name>
    <name type="common">Parasitic roundworm</name>
    <dbReference type="NCBI Taxonomy" id="34506"/>
    <lineage>
        <taxon>Eukaryota</taxon>
        <taxon>Metazoa</taxon>
        <taxon>Ecdysozoa</taxon>
        <taxon>Nematoda</taxon>
        <taxon>Chromadorea</taxon>
        <taxon>Rhabditida</taxon>
        <taxon>Tylenchina</taxon>
        <taxon>Panagrolaimomorpha</taxon>
        <taxon>Strongyloidoidea</taxon>
        <taxon>Strongyloididae</taxon>
        <taxon>Strongyloides</taxon>
    </lineage>
</organism>
<name>A0A090LM53_STRRB</name>
<dbReference type="GeneID" id="36383305"/>
<reference evidence="2 3" key="1">
    <citation type="submission" date="2014-09" db="EMBL/GenBank/DDBJ databases">
        <authorList>
            <person name="Martin A.A."/>
        </authorList>
    </citation>
    <scope>NUCLEOTIDE SEQUENCE</scope>
    <source>
        <strain evidence="3">ED321</strain>
        <strain evidence="2">ED321 Heterogonic</strain>
    </source>
</reference>
<evidence type="ECO:0000313" key="5">
    <source>
        <dbReference type="WormBase" id="SRAE_X000025500"/>
    </source>
</evidence>
<evidence type="ECO:0000313" key="3">
    <source>
        <dbReference type="Proteomes" id="UP000035682"/>
    </source>
</evidence>
<feature type="signal peptide" evidence="1">
    <location>
        <begin position="1"/>
        <end position="23"/>
    </location>
</feature>
<dbReference type="EMBL" id="LN609530">
    <property type="protein sequence ID" value="CEF70925.1"/>
    <property type="molecule type" value="Genomic_DNA"/>
</dbReference>
<dbReference type="WormBase" id="SRAE_X000025500">
    <property type="protein sequence ID" value="SRP01093"/>
    <property type="gene ID" value="WBGene00265811"/>
</dbReference>
<evidence type="ECO:0000313" key="2">
    <source>
        <dbReference type="EMBL" id="CEF70925.1"/>
    </source>
</evidence>
<keyword evidence="1" id="KW-0732">Signal</keyword>
<dbReference type="Proteomes" id="UP000035682">
    <property type="component" value="Unplaced"/>
</dbReference>
<accession>A0A090LM53</accession>
<feature type="chain" id="PRO_5015031011" evidence="1">
    <location>
        <begin position="24"/>
        <end position="177"/>
    </location>
</feature>
<evidence type="ECO:0000313" key="4">
    <source>
        <dbReference type="WBParaSite" id="SRAE_X000025500.1"/>
    </source>
</evidence>
<dbReference type="WBParaSite" id="SRAE_X000025500.1">
    <property type="protein sequence ID" value="SRAE_X000025500.1"/>
    <property type="gene ID" value="WBGene00265811"/>
</dbReference>
<protein>
    <submittedName>
        <fullName evidence="2 4">Uncharacterized protein</fullName>
    </submittedName>
</protein>
<evidence type="ECO:0000256" key="1">
    <source>
        <dbReference type="SAM" id="SignalP"/>
    </source>
</evidence>